<reference evidence="9" key="1">
    <citation type="submission" date="2015-10" db="EMBL/GenBank/DDBJ databases">
        <authorList>
            <person name="Regsiter A."/>
            <person name="william w."/>
        </authorList>
    </citation>
    <scope>NUCLEOTIDE SEQUENCE</scope>
    <source>
        <strain evidence="9">Montdore</strain>
    </source>
</reference>
<dbReference type="Pfam" id="PF07019">
    <property type="entry name" value="EMC6"/>
    <property type="match status" value="1"/>
</dbReference>
<dbReference type="GO" id="GO:0072546">
    <property type="term" value="C:EMC complex"/>
    <property type="evidence" value="ECO:0007669"/>
    <property type="project" value="InterPro"/>
</dbReference>
<evidence type="ECO:0000313" key="9">
    <source>
        <dbReference type="EMBL" id="CUS10323.1"/>
    </source>
</evidence>
<keyword evidence="4 8" id="KW-0812">Transmembrane</keyword>
<name>A0A292PV10_9PEZI</name>
<comment type="similarity">
    <text evidence="2">Belongs to the EMC6 family.</text>
</comment>
<dbReference type="PANTHER" id="PTHR20994">
    <property type="entry name" value="ER MEMBRANE PROTEIN COMPLEX SUBUNIT 6"/>
    <property type="match status" value="1"/>
</dbReference>
<sequence>MCMRQRCCGRVDLVLREFYLHDGLRRGTGCYRSILGRGIGRFCRSSRLQIRIGSGGSWALFREGLRSGPLELGSRPRQHGGRRARCPFLRGRSPRLPRFGRFVTFLFSFLLGLYVFEVDWFGGVRMEIVMVGSRLVGGRGFGMAVVRSLACLSGGSDNNLGTTFDLGGFRPLSIQLGRNIIPIPHYRPDHSRQYIMNSEEKDLQINPVVPENVIHNTKTIADIRSLTSSIFGIAAGILGLESYSGFIFYLLGSSIVSVLMVVFIAGGKPQNYFRGTSEIWTSEVFSGSSLSSFILTWTLFFGLLRA</sequence>
<keyword evidence="5" id="KW-0256">Endoplasmic reticulum</keyword>
<gene>
    <name evidence="9" type="ORF">GSTUAT00005580001</name>
</gene>
<feature type="transmembrane region" description="Helical" evidence="8">
    <location>
        <begin position="99"/>
        <end position="116"/>
    </location>
</feature>
<evidence type="ECO:0000256" key="2">
    <source>
        <dbReference type="ARBA" id="ARBA00009436"/>
    </source>
</evidence>
<dbReference type="GO" id="GO:0034975">
    <property type="term" value="P:protein folding in endoplasmic reticulum"/>
    <property type="evidence" value="ECO:0007669"/>
    <property type="project" value="TreeGrafter"/>
</dbReference>
<evidence type="ECO:0000256" key="8">
    <source>
        <dbReference type="SAM" id="Phobius"/>
    </source>
</evidence>
<proteinExistence type="inferred from homology"/>
<keyword evidence="10" id="KW-1185">Reference proteome</keyword>
<organism evidence="9 10">
    <name type="scientific">Tuber aestivum</name>
    <name type="common">summer truffle</name>
    <dbReference type="NCBI Taxonomy" id="59557"/>
    <lineage>
        <taxon>Eukaryota</taxon>
        <taxon>Fungi</taxon>
        <taxon>Dikarya</taxon>
        <taxon>Ascomycota</taxon>
        <taxon>Pezizomycotina</taxon>
        <taxon>Pezizomycetes</taxon>
        <taxon>Pezizales</taxon>
        <taxon>Tuberaceae</taxon>
        <taxon>Tuber</taxon>
    </lineage>
</organism>
<dbReference type="InterPro" id="IPR008504">
    <property type="entry name" value="Emc6"/>
</dbReference>
<evidence type="ECO:0000256" key="5">
    <source>
        <dbReference type="ARBA" id="ARBA00022824"/>
    </source>
</evidence>
<evidence type="ECO:0000256" key="7">
    <source>
        <dbReference type="ARBA" id="ARBA00023136"/>
    </source>
</evidence>
<evidence type="ECO:0000313" key="10">
    <source>
        <dbReference type="Proteomes" id="UP001412239"/>
    </source>
</evidence>
<evidence type="ECO:0000256" key="4">
    <source>
        <dbReference type="ARBA" id="ARBA00022692"/>
    </source>
</evidence>
<feature type="transmembrane region" description="Helical" evidence="8">
    <location>
        <begin position="247"/>
        <end position="265"/>
    </location>
</feature>
<protein>
    <recommendedName>
        <fullName evidence="3">ER membrane protein complex subunit 6</fullName>
    </recommendedName>
</protein>
<accession>A0A292PV10</accession>
<dbReference type="InterPro" id="IPR029008">
    <property type="entry name" value="EMC6-like"/>
</dbReference>
<evidence type="ECO:0000256" key="6">
    <source>
        <dbReference type="ARBA" id="ARBA00022989"/>
    </source>
</evidence>
<dbReference type="Proteomes" id="UP001412239">
    <property type="component" value="Unassembled WGS sequence"/>
</dbReference>
<dbReference type="GO" id="GO:0000045">
    <property type="term" value="P:autophagosome assembly"/>
    <property type="evidence" value="ECO:0007669"/>
    <property type="project" value="TreeGrafter"/>
</dbReference>
<keyword evidence="7 8" id="KW-0472">Membrane</keyword>
<dbReference type="AlphaFoldDB" id="A0A292PV10"/>
<dbReference type="EMBL" id="LN891050">
    <property type="protein sequence ID" value="CUS10323.1"/>
    <property type="molecule type" value="Genomic_DNA"/>
</dbReference>
<evidence type="ECO:0000256" key="1">
    <source>
        <dbReference type="ARBA" id="ARBA00004477"/>
    </source>
</evidence>
<feature type="transmembrane region" description="Helical" evidence="8">
    <location>
        <begin position="285"/>
        <end position="304"/>
    </location>
</feature>
<evidence type="ECO:0000256" key="3">
    <source>
        <dbReference type="ARBA" id="ARBA00020827"/>
    </source>
</evidence>
<dbReference type="PANTHER" id="PTHR20994:SF0">
    <property type="entry name" value="ER MEMBRANE PROTEIN COMPLEX SUBUNIT 6"/>
    <property type="match status" value="1"/>
</dbReference>
<keyword evidence="6 8" id="KW-1133">Transmembrane helix</keyword>
<comment type="subcellular location">
    <subcellularLocation>
        <location evidence="1">Endoplasmic reticulum membrane</location>
        <topology evidence="1">Multi-pass membrane protein</topology>
    </subcellularLocation>
</comment>